<dbReference type="Proteomes" id="UP000266327">
    <property type="component" value="Unassembled WGS sequence"/>
</dbReference>
<protein>
    <submittedName>
        <fullName evidence="1">Uncharacterized protein</fullName>
    </submittedName>
</protein>
<evidence type="ECO:0000313" key="2">
    <source>
        <dbReference type="Proteomes" id="UP000266327"/>
    </source>
</evidence>
<dbReference type="OrthoDB" id="5422231at2"/>
<reference evidence="2" key="1">
    <citation type="submission" date="2018-09" db="EMBL/GenBank/DDBJ databases">
        <authorList>
            <person name="Zhu H."/>
        </authorList>
    </citation>
    <scope>NUCLEOTIDE SEQUENCE [LARGE SCALE GENOMIC DNA]</scope>
    <source>
        <strain evidence="2">K1S02-23</strain>
    </source>
</reference>
<dbReference type="AlphaFoldDB" id="A0A3A3G664"/>
<evidence type="ECO:0000313" key="1">
    <source>
        <dbReference type="EMBL" id="RJG02239.1"/>
    </source>
</evidence>
<proteinExistence type="predicted"/>
<keyword evidence="2" id="KW-1185">Reference proteome</keyword>
<sequence length="67" mass="8231">MPLRLADYPQLRLIAWNRREDDLVEEDEVLAMYERNWRYVDEAMLDRKEQQLIDRLIRQYGHGVLNV</sequence>
<dbReference type="EMBL" id="QYUQ01000002">
    <property type="protein sequence ID" value="RJG02239.1"/>
    <property type="molecule type" value="Genomic_DNA"/>
</dbReference>
<gene>
    <name evidence="1" type="ORF">D3878_12165</name>
</gene>
<comment type="caution">
    <text evidence="1">The sequence shown here is derived from an EMBL/GenBank/DDBJ whole genome shotgun (WGS) entry which is preliminary data.</text>
</comment>
<dbReference type="RefSeq" id="WP_119785714.1">
    <property type="nucleotide sequence ID" value="NZ_QYUQ01000002.1"/>
</dbReference>
<name>A0A3A3G664_9BURK</name>
<accession>A0A3A3G664</accession>
<organism evidence="1 2">
    <name type="scientific">Noviherbaspirillum sedimenti</name>
    <dbReference type="NCBI Taxonomy" id="2320865"/>
    <lineage>
        <taxon>Bacteria</taxon>
        <taxon>Pseudomonadati</taxon>
        <taxon>Pseudomonadota</taxon>
        <taxon>Betaproteobacteria</taxon>
        <taxon>Burkholderiales</taxon>
        <taxon>Oxalobacteraceae</taxon>
        <taxon>Noviherbaspirillum</taxon>
    </lineage>
</organism>